<sequence length="227" mass="25458">MDSSICKGAPGPSPYTAVASRRQFVFMNHGQARYNPLSRMTVMLPEYVDSNQGDEEGSESPQLAVTLKLLKDTAGDNEVTLWLPEILFGTVELFLDAEFSTVPHSTFHVHFSRFLFIGVVHLRTLLLLFLLLKSLEELPSYLVFYTPSHAEDMQTVASAGLDVCGVDGQLLAWSTISRLGVYYPLHWAMILRLSSHVESTVDDRLFNYLSNTALAYTLSVFESCRLR</sequence>
<organism evidence="1 2">
    <name type="scientific">Stereum hirsutum (strain FP-91666)</name>
    <name type="common">White-rot fungus</name>
    <dbReference type="NCBI Taxonomy" id="721885"/>
    <lineage>
        <taxon>Eukaryota</taxon>
        <taxon>Fungi</taxon>
        <taxon>Dikarya</taxon>
        <taxon>Basidiomycota</taxon>
        <taxon>Agaricomycotina</taxon>
        <taxon>Agaricomycetes</taxon>
        <taxon>Russulales</taxon>
        <taxon>Stereaceae</taxon>
        <taxon>Stereum</taxon>
    </lineage>
</organism>
<keyword evidence="2" id="KW-1185">Reference proteome</keyword>
<proteinExistence type="predicted"/>
<evidence type="ECO:0000313" key="1">
    <source>
        <dbReference type="EMBL" id="EIM79522.1"/>
    </source>
</evidence>
<dbReference type="KEGG" id="shs:STEHIDRAFT_116431"/>
<accession>R7RYX6</accession>
<dbReference type="RefSeq" id="XP_007311322.1">
    <property type="nucleotide sequence ID" value="XM_007311260.1"/>
</dbReference>
<reference evidence="2" key="1">
    <citation type="journal article" date="2012" name="Science">
        <title>The Paleozoic origin of enzymatic lignin decomposition reconstructed from 31 fungal genomes.</title>
        <authorList>
            <person name="Floudas D."/>
            <person name="Binder M."/>
            <person name="Riley R."/>
            <person name="Barry K."/>
            <person name="Blanchette R.A."/>
            <person name="Henrissat B."/>
            <person name="Martinez A.T."/>
            <person name="Otillar R."/>
            <person name="Spatafora J.W."/>
            <person name="Yadav J.S."/>
            <person name="Aerts A."/>
            <person name="Benoit I."/>
            <person name="Boyd A."/>
            <person name="Carlson A."/>
            <person name="Copeland A."/>
            <person name="Coutinho P.M."/>
            <person name="de Vries R.P."/>
            <person name="Ferreira P."/>
            <person name="Findley K."/>
            <person name="Foster B."/>
            <person name="Gaskell J."/>
            <person name="Glotzer D."/>
            <person name="Gorecki P."/>
            <person name="Heitman J."/>
            <person name="Hesse C."/>
            <person name="Hori C."/>
            <person name="Igarashi K."/>
            <person name="Jurgens J.A."/>
            <person name="Kallen N."/>
            <person name="Kersten P."/>
            <person name="Kohler A."/>
            <person name="Kuees U."/>
            <person name="Kumar T.K.A."/>
            <person name="Kuo A."/>
            <person name="LaButti K."/>
            <person name="Larrondo L.F."/>
            <person name="Lindquist E."/>
            <person name="Ling A."/>
            <person name="Lombard V."/>
            <person name="Lucas S."/>
            <person name="Lundell T."/>
            <person name="Martin R."/>
            <person name="McLaughlin D.J."/>
            <person name="Morgenstern I."/>
            <person name="Morin E."/>
            <person name="Murat C."/>
            <person name="Nagy L.G."/>
            <person name="Nolan M."/>
            <person name="Ohm R.A."/>
            <person name="Patyshakuliyeva A."/>
            <person name="Rokas A."/>
            <person name="Ruiz-Duenas F.J."/>
            <person name="Sabat G."/>
            <person name="Salamov A."/>
            <person name="Samejima M."/>
            <person name="Schmutz J."/>
            <person name="Slot J.C."/>
            <person name="St John F."/>
            <person name="Stenlid J."/>
            <person name="Sun H."/>
            <person name="Sun S."/>
            <person name="Syed K."/>
            <person name="Tsang A."/>
            <person name="Wiebenga A."/>
            <person name="Young D."/>
            <person name="Pisabarro A."/>
            <person name="Eastwood D.C."/>
            <person name="Martin F."/>
            <person name="Cullen D."/>
            <person name="Grigoriev I.V."/>
            <person name="Hibbett D.S."/>
        </authorList>
    </citation>
    <scope>NUCLEOTIDE SEQUENCE [LARGE SCALE GENOMIC DNA]</scope>
    <source>
        <strain evidence="2">FP-91666</strain>
    </source>
</reference>
<gene>
    <name evidence="1" type="ORF">STEHIDRAFT_116431</name>
</gene>
<name>R7RYX6_STEHR</name>
<evidence type="ECO:0000313" key="2">
    <source>
        <dbReference type="Proteomes" id="UP000053927"/>
    </source>
</evidence>
<protein>
    <submittedName>
        <fullName evidence="1">Uncharacterized protein</fullName>
    </submittedName>
</protein>
<dbReference type="AlphaFoldDB" id="R7RYX6"/>
<dbReference type="Proteomes" id="UP000053927">
    <property type="component" value="Unassembled WGS sequence"/>
</dbReference>
<dbReference type="GeneID" id="18795913"/>
<dbReference type="EMBL" id="JH687403">
    <property type="protein sequence ID" value="EIM79522.1"/>
    <property type="molecule type" value="Genomic_DNA"/>
</dbReference>